<keyword evidence="1" id="KW-0472">Membrane</keyword>
<feature type="transmembrane region" description="Helical" evidence="1">
    <location>
        <begin position="141"/>
        <end position="166"/>
    </location>
</feature>
<evidence type="ECO:0000313" key="2">
    <source>
        <dbReference type="EMBL" id="SFS16182.1"/>
    </source>
</evidence>
<dbReference type="AlphaFoldDB" id="A0A1I6MKI2"/>
<accession>A0A1I6MKI2</accession>
<sequence length="474" mass="52497">MKTASSGLDHRTVWRWHFYAGLFCIPFILWLSVTGTIFLFHPQIQRWLDRPYAHLTTIGAPAPVSDQVRVALAAVPGSGLHAYQLPFTDEAPAQVLVGKGLKEFRVYVHPRTLQVLKVDDEDKRIDKFVSRLHGELLIGNLGSWIVELAASWAVIMIVTGLFLWWPTSSKGVAGVLYPRLRQGQRIFWRDIHAVTGIYISVFALFLLFTGLPWAKSWGGYLKAVRRITGTAPVKQDWVTSSKAEIAARSTPADTMDGMDMGGMDMSSPEHAEHRKHMTTAGQGSASYGQIDTMVGVVAPLHLTNPVLVSPPRRPGGNWTAKSDTRDRPLRVDLVLDPHTGAILQRTDFRQKALLDRIVGTGIAAHEGQLFGLANQLLGLFTTLGLVTLSLSGLVMWWRRRPEGVLGAPAPIRRIRFSAGLIVFLVVFGVYMPFLGVSLVLVALTERFVLRRIPATRLWLGLYPGIPKEAATLRV</sequence>
<gene>
    <name evidence="2" type="ORF">SAMN05421771_2865</name>
</gene>
<proteinExistence type="predicted"/>
<evidence type="ECO:0000256" key="1">
    <source>
        <dbReference type="SAM" id="Phobius"/>
    </source>
</evidence>
<feature type="transmembrane region" description="Helical" evidence="1">
    <location>
        <begin position="417"/>
        <end position="443"/>
    </location>
</feature>
<dbReference type="PANTHER" id="PTHR34219">
    <property type="entry name" value="IRON-REGULATED INNER MEMBRANE PROTEIN-RELATED"/>
    <property type="match status" value="1"/>
</dbReference>
<dbReference type="OrthoDB" id="111691at2"/>
<keyword evidence="3" id="KW-1185">Reference proteome</keyword>
<dbReference type="EMBL" id="FOZL01000001">
    <property type="protein sequence ID" value="SFS16182.1"/>
    <property type="molecule type" value="Genomic_DNA"/>
</dbReference>
<dbReference type="Pfam" id="PF03929">
    <property type="entry name" value="PepSY_TM"/>
    <property type="match status" value="1"/>
</dbReference>
<dbReference type="Proteomes" id="UP000199024">
    <property type="component" value="Unassembled WGS sequence"/>
</dbReference>
<keyword evidence="1" id="KW-1133">Transmembrane helix</keyword>
<feature type="transmembrane region" description="Helical" evidence="1">
    <location>
        <begin position="186"/>
        <end position="208"/>
    </location>
</feature>
<organism evidence="2 3">
    <name type="scientific">Granulicella pectinivorans</name>
    <dbReference type="NCBI Taxonomy" id="474950"/>
    <lineage>
        <taxon>Bacteria</taxon>
        <taxon>Pseudomonadati</taxon>
        <taxon>Acidobacteriota</taxon>
        <taxon>Terriglobia</taxon>
        <taxon>Terriglobales</taxon>
        <taxon>Acidobacteriaceae</taxon>
        <taxon>Granulicella</taxon>
    </lineage>
</organism>
<feature type="transmembrane region" description="Helical" evidence="1">
    <location>
        <begin position="16"/>
        <end position="40"/>
    </location>
</feature>
<dbReference type="PANTHER" id="PTHR34219:SF1">
    <property type="entry name" value="PEPSY DOMAIN-CONTAINING PROTEIN"/>
    <property type="match status" value="1"/>
</dbReference>
<keyword evidence="1" id="KW-0812">Transmembrane</keyword>
<feature type="transmembrane region" description="Helical" evidence="1">
    <location>
        <begin position="376"/>
        <end position="397"/>
    </location>
</feature>
<dbReference type="RefSeq" id="WP_089839843.1">
    <property type="nucleotide sequence ID" value="NZ_FOZL01000001.1"/>
</dbReference>
<reference evidence="2 3" key="1">
    <citation type="submission" date="2016-10" db="EMBL/GenBank/DDBJ databases">
        <authorList>
            <person name="de Groot N.N."/>
        </authorList>
    </citation>
    <scope>NUCLEOTIDE SEQUENCE [LARGE SCALE GENOMIC DNA]</scope>
    <source>
        <strain evidence="2 3">DSM 21001</strain>
    </source>
</reference>
<dbReference type="STRING" id="474950.SAMN05421771_2865"/>
<evidence type="ECO:0000313" key="3">
    <source>
        <dbReference type="Proteomes" id="UP000199024"/>
    </source>
</evidence>
<name>A0A1I6MKI2_9BACT</name>
<protein>
    <submittedName>
        <fullName evidence="2">Uncharacterized iron-regulated membrane protein</fullName>
    </submittedName>
</protein>
<dbReference type="InterPro" id="IPR005625">
    <property type="entry name" value="PepSY-ass_TM"/>
</dbReference>